<dbReference type="GO" id="GO:0017148">
    <property type="term" value="P:negative regulation of translation"/>
    <property type="evidence" value="ECO:0007669"/>
    <property type="project" value="TreeGrafter"/>
</dbReference>
<evidence type="ECO:0000256" key="1">
    <source>
        <dbReference type="ARBA" id="ARBA00006227"/>
    </source>
</evidence>
<dbReference type="NCBIfam" id="TIGR01077">
    <property type="entry name" value="L13_A_E"/>
    <property type="match status" value="1"/>
</dbReference>
<dbReference type="InterPro" id="IPR005755">
    <property type="entry name" value="Ribosomal_uL13_euk/arc"/>
</dbReference>
<dbReference type="InterPro" id="IPR005822">
    <property type="entry name" value="Ribosomal_uL13"/>
</dbReference>
<accession>A0AAE1ED66</accession>
<comment type="caution">
    <text evidence="7">The sequence shown here is derived from an EMBL/GenBank/DDBJ whole genome shotgun (WGS) entry which is preliminary data.</text>
</comment>
<dbReference type="Proteomes" id="UP001283361">
    <property type="component" value="Unassembled WGS sequence"/>
</dbReference>
<comment type="similarity">
    <text evidence="1 6">Belongs to the universal ribosomal protein uL13 family.</text>
</comment>
<dbReference type="EMBL" id="JAWDGP010000286">
    <property type="protein sequence ID" value="KAK3801673.1"/>
    <property type="molecule type" value="Genomic_DNA"/>
</dbReference>
<dbReference type="Gene3D" id="3.90.1180.10">
    <property type="entry name" value="Ribosomal protein L13"/>
    <property type="match status" value="1"/>
</dbReference>
<evidence type="ECO:0000256" key="3">
    <source>
        <dbReference type="ARBA" id="ARBA00023274"/>
    </source>
</evidence>
<dbReference type="Pfam" id="PF00572">
    <property type="entry name" value="Ribosomal_L13"/>
    <property type="match status" value="1"/>
</dbReference>
<keyword evidence="8" id="KW-1185">Reference proteome</keyword>
<sequence length="216" mass="24573">MGFSSQPIVIDGRGHLLGRLASIVAKTLLNGQRVVVVRCEGINISGNFYRNKLKFLKYLKKRCNVNPARGPFHFRAPSKQFWRVIRGMLPHKTTRGKEALARLKVFEGIPAPYDKKKRMVVPSALKVLRLNPTRKFCSLDRLSHEVGWKYQGVVATLEAKRKVKSKHFYDRKKQLTACLKIVFFLEAKSCSGVGNAINFLREQAKKNVAIAPFLNH</sequence>
<reference evidence="7" key="1">
    <citation type="journal article" date="2023" name="G3 (Bethesda)">
        <title>A reference genome for the long-term kleptoplast-retaining sea slug Elysia crispata morphotype clarki.</title>
        <authorList>
            <person name="Eastman K.E."/>
            <person name="Pendleton A.L."/>
            <person name="Shaikh M.A."/>
            <person name="Suttiyut T."/>
            <person name="Ogas R."/>
            <person name="Tomko P."/>
            <person name="Gavelis G."/>
            <person name="Widhalm J.R."/>
            <person name="Wisecaver J.H."/>
        </authorList>
    </citation>
    <scope>NUCLEOTIDE SEQUENCE</scope>
    <source>
        <strain evidence="7">ECLA1</strain>
    </source>
</reference>
<evidence type="ECO:0000256" key="6">
    <source>
        <dbReference type="RuleBase" id="RU003877"/>
    </source>
</evidence>
<evidence type="ECO:0000256" key="2">
    <source>
        <dbReference type="ARBA" id="ARBA00022980"/>
    </source>
</evidence>
<name>A0AAE1ED66_9GAST</name>
<evidence type="ECO:0000313" key="7">
    <source>
        <dbReference type="EMBL" id="KAK3801673.1"/>
    </source>
</evidence>
<dbReference type="AlphaFoldDB" id="A0AAE1ED66"/>
<dbReference type="PROSITE" id="PS00783">
    <property type="entry name" value="RIBOSOMAL_L13"/>
    <property type="match status" value="1"/>
</dbReference>
<dbReference type="PANTHER" id="PTHR11545:SF3">
    <property type="entry name" value="LARGE RIBOSOMAL SUBUNIT PROTEIN UL13"/>
    <property type="match status" value="1"/>
</dbReference>
<protein>
    <recommendedName>
        <fullName evidence="4">Large ribosomal subunit protein uL13</fullName>
    </recommendedName>
    <alternativeName>
        <fullName evidence="5">60S ribosomal protein L13a</fullName>
    </alternativeName>
</protein>
<organism evidence="7 8">
    <name type="scientific">Elysia crispata</name>
    <name type="common">lettuce slug</name>
    <dbReference type="NCBI Taxonomy" id="231223"/>
    <lineage>
        <taxon>Eukaryota</taxon>
        <taxon>Metazoa</taxon>
        <taxon>Spiralia</taxon>
        <taxon>Lophotrochozoa</taxon>
        <taxon>Mollusca</taxon>
        <taxon>Gastropoda</taxon>
        <taxon>Heterobranchia</taxon>
        <taxon>Euthyneura</taxon>
        <taxon>Panpulmonata</taxon>
        <taxon>Sacoglossa</taxon>
        <taxon>Placobranchoidea</taxon>
        <taxon>Plakobranchidae</taxon>
        <taxon>Elysia</taxon>
    </lineage>
</organism>
<dbReference type="FunFam" id="3.90.1180.10:FF:000002">
    <property type="entry name" value="60S ribosomal protein L16"/>
    <property type="match status" value="1"/>
</dbReference>
<dbReference type="GO" id="GO:0006412">
    <property type="term" value="P:translation"/>
    <property type="evidence" value="ECO:0007669"/>
    <property type="project" value="InterPro"/>
</dbReference>
<dbReference type="HAMAP" id="MF_01366">
    <property type="entry name" value="Ribosomal_uL13"/>
    <property type="match status" value="1"/>
</dbReference>
<dbReference type="CDD" id="cd00392">
    <property type="entry name" value="Ribosomal_L13"/>
    <property type="match status" value="1"/>
</dbReference>
<dbReference type="SUPFAM" id="SSF52161">
    <property type="entry name" value="Ribosomal protein L13"/>
    <property type="match status" value="1"/>
</dbReference>
<gene>
    <name evidence="7" type="ORF">RRG08_033860</name>
</gene>
<dbReference type="Gene3D" id="6.10.250.3250">
    <property type="match status" value="1"/>
</dbReference>
<evidence type="ECO:0000256" key="5">
    <source>
        <dbReference type="ARBA" id="ARBA00035367"/>
    </source>
</evidence>
<keyword evidence="2 6" id="KW-0689">Ribosomal protein</keyword>
<dbReference type="GO" id="GO:0003735">
    <property type="term" value="F:structural constituent of ribosome"/>
    <property type="evidence" value="ECO:0007669"/>
    <property type="project" value="InterPro"/>
</dbReference>
<dbReference type="InterPro" id="IPR036899">
    <property type="entry name" value="Ribosomal_uL13_sf"/>
</dbReference>
<dbReference type="GO" id="GO:0003729">
    <property type="term" value="F:mRNA binding"/>
    <property type="evidence" value="ECO:0007669"/>
    <property type="project" value="TreeGrafter"/>
</dbReference>
<proteinExistence type="inferred from homology"/>
<dbReference type="GO" id="GO:0022625">
    <property type="term" value="C:cytosolic large ribosomal subunit"/>
    <property type="evidence" value="ECO:0007669"/>
    <property type="project" value="TreeGrafter"/>
</dbReference>
<dbReference type="PANTHER" id="PTHR11545">
    <property type="entry name" value="RIBOSOMAL PROTEIN L13"/>
    <property type="match status" value="1"/>
</dbReference>
<dbReference type="InterPro" id="IPR023563">
    <property type="entry name" value="Ribosomal_uL13_CS"/>
</dbReference>
<evidence type="ECO:0000313" key="8">
    <source>
        <dbReference type="Proteomes" id="UP001283361"/>
    </source>
</evidence>
<keyword evidence="3 6" id="KW-0687">Ribonucleoprotein</keyword>
<evidence type="ECO:0000256" key="4">
    <source>
        <dbReference type="ARBA" id="ARBA00035201"/>
    </source>
</evidence>